<dbReference type="InterPro" id="IPR050301">
    <property type="entry name" value="NTE"/>
</dbReference>
<comment type="caution">
    <text evidence="6">The sequence shown here is derived from an EMBL/GenBank/DDBJ whole genome shotgun (WGS) entry which is preliminary data.</text>
</comment>
<keyword evidence="1 4" id="KW-0378">Hydrolase</keyword>
<feature type="active site" description="Nucleophile" evidence="4">
    <location>
        <position position="43"/>
    </location>
</feature>
<reference evidence="6 7" key="1">
    <citation type="journal article" date="2019" name="Int. J. Syst. Evol. Microbiol.">
        <title>The Global Catalogue of Microorganisms (GCM) 10K type strain sequencing project: providing services to taxonomists for standard genome sequencing and annotation.</title>
        <authorList>
            <consortium name="The Broad Institute Genomics Platform"/>
            <consortium name="The Broad Institute Genome Sequencing Center for Infectious Disease"/>
            <person name="Wu L."/>
            <person name="Ma J."/>
        </authorList>
    </citation>
    <scope>NUCLEOTIDE SEQUENCE [LARGE SCALE GENOMIC DNA]</scope>
    <source>
        <strain evidence="6 7">JCM 15115</strain>
    </source>
</reference>
<dbReference type="EMBL" id="BAAADE010000001">
    <property type="protein sequence ID" value="GAA0592905.1"/>
    <property type="molecule type" value="Genomic_DNA"/>
</dbReference>
<feature type="short sequence motif" description="DGA/G" evidence="4">
    <location>
        <begin position="171"/>
        <end position="173"/>
    </location>
</feature>
<evidence type="ECO:0000256" key="3">
    <source>
        <dbReference type="ARBA" id="ARBA00023098"/>
    </source>
</evidence>
<sequence length="283" mass="30556">MSMSSPTFAVAFGGGGARGIAHIHIIEVLDELGIKPVAIAGSSIGSIMGAGVACGMKGTEIRAYMTEIFTHNAEIAKRIWQTKPQSLSDFFQGGFKVSQFNIEKIIAAFLPDQVPQAFADLDIPLQITASDYYAAKEVVFGEGELRSAIAASCAIPPLFSPVRREGRIYLDGGLFNPVPYDLLIDKADIVIAVDVLGLPPADSDRMPSTIEAMMAANMLTMRSIVANKFLTCKPDIFLSPDVSQISLIDFLKIEQILTQSEKVRDHLKYAIDDAIRHHSAAGV</sequence>
<proteinExistence type="predicted"/>
<feature type="active site" description="Proton acceptor" evidence="4">
    <location>
        <position position="171"/>
    </location>
</feature>
<keyword evidence="2 4" id="KW-0442">Lipid degradation</keyword>
<feature type="short sequence motif" description="GXSXG" evidence="4">
    <location>
        <begin position="41"/>
        <end position="45"/>
    </location>
</feature>
<dbReference type="SUPFAM" id="SSF52151">
    <property type="entry name" value="FabD/lysophospholipase-like"/>
    <property type="match status" value="1"/>
</dbReference>
<dbReference type="PANTHER" id="PTHR14226:SF76">
    <property type="entry name" value="NTE FAMILY PROTEIN RSSA"/>
    <property type="match status" value="1"/>
</dbReference>
<protein>
    <submittedName>
        <fullName evidence="6">Patatin-like phospholipase family protein</fullName>
    </submittedName>
</protein>
<evidence type="ECO:0000256" key="1">
    <source>
        <dbReference type="ARBA" id="ARBA00022801"/>
    </source>
</evidence>
<feature type="short sequence motif" description="GXGXXG" evidence="4">
    <location>
        <begin position="14"/>
        <end position="19"/>
    </location>
</feature>
<name>A0ABN1FLC4_9HYPH</name>
<evidence type="ECO:0000313" key="7">
    <source>
        <dbReference type="Proteomes" id="UP001424441"/>
    </source>
</evidence>
<gene>
    <name evidence="6" type="ORF">GCM10008943_04930</name>
</gene>
<dbReference type="InterPro" id="IPR016035">
    <property type="entry name" value="Acyl_Trfase/lysoPLipase"/>
</dbReference>
<evidence type="ECO:0000256" key="4">
    <source>
        <dbReference type="PROSITE-ProRule" id="PRU01161"/>
    </source>
</evidence>
<dbReference type="PANTHER" id="PTHR14226">
    <property type="entry name" value="NEUROPATHY TARGET ESTERASE/SWISS CHEESE D.MELANOGASTER"/>
    <property type="match status" value="1"/>
</dbReference>
<dbReference type="InterPro" id="IPR002641">
    <property type="entry name" value="PNPLA_dom"/>
</dbReference>
<evidence type="ECO:0000256" key="2">
    <source>
        <dbReference type="ARBA" id="ARBA00022963"/>
    </source>
</evidence>
<keyword evidence="7" id="KW-1185">Reference proteome</keyword>
<keyword evidence="3 4" id="KW-0443">Lipid metabolism</keyword>
<dbReference type="Gene3D" id="3.40.1090.10">
    <property type="entry name" value="Cytosolic phospholipase A2 catalytic domain"/>
    <property type="match status" value="2"/>
</dbReference>
<dbReference type="Pfam" id="PF01734">
    <property type="entry name" value="Patatin"/>
    <property type="match status" value="1"/>
</dbReference>
<organism evidence="6 7">
    <name type="scientific">Paenochrobactrum glaciei</name>
    <dbReference type="NCBI Taxonomy" id="486407"/>
    <lineage>
        <taxon>Bacteria</taxon>
        <taxon>Pseudomonadati</taxon>
        <taxon>Pseudomonadota</taxon>
        <taxon>Alphaproteobacteria</taxon>
        <taxon>Hyphomicrobiales</taxon>
        <taxon>Brucellaceae</taxon>
        <taxon>Paenochrobactrum</taxon>
    </lineage>
</organism>
<evidence type="ECO:0000259" key="5">
    <source>
        <dbReference type="PROSITE" id="PS51635"/>
    </source>
</evidence>
<evidence type="ECO:0000313" key="6">
    <source>
        <dbReference type="EMBL" id="GAA0592905.1"/>
    </source>
</evidence>
<dbReference type="Proteomes" id="UP001424441">
    <property type="component" value="Unassembled WGS sequence"/>
</dbReference>
<feature type="domain" description="PNPLA" evidence="5">
    <location>
        <begin position="10"/>
        <end position="184"/>
    </location>
</feature>
<accession>A0ABN1FLC4</accession>
<dbReference type="PROSITE" id="PS51635">
    <property type="entry name" value="PNPLA"/>
    <property type="match status" value="1"/>
</dbReference>